<accession>A0ABS5L3R2</accession>
<dbReference type="Proteomes" id="UP000730482">
    <property type="component" value="Unassembled WGS sequence"/>
</dbReference>
<dbReference type="Pfam" id="PF08282">
    <property type="entry name" value="Hydrolase_3"/>
    <property type="match status" value="1"/>
</dbReference>
<comment type="caution">
    <text evidence="1">The sequence shown here is derived from an EMBL/GenBank/DDBJ whole genome shotgun (WGS) entry which is preliminary data.</text>
</comment>
<dbReference type="GO" id="GO:0016787">
    <property type="term" value="F:hydrolase activity"/>
    <property type="evidence" value="ECO:0007669"/>
    <property type="project" value="UniProtKB-KW"/>
</dbReference>
<dbReference type="RefSeq" id="WP_212019035.1">
    <property type="nucleotide sequence ID" value="NZ_JAAFYZ010000222.1"/>
</dbReference>
<dbReference type="SFLD" id="SFLDG01143">
    <property type="entry name" value="C2.B.3:_Phosphomannomutase_Lik"/>
    <property type="match status" value="1"/>
</dbReference>
<protein>
    <submittedName>
        <fullName evidence="1">HAD-IIB family hydrolase</fullName>
    </submittedName>
</protein>
<dbReference type="Gene3D" id="3.30.1240.20">
    <property type="match status" value="1"/>
</dbReference>
<dbReference type="InterPro" id="IPR006379">
    <property type="entry name" value="HAD-SF_hydro_IIB"/>
</dbReference>
<dbReference type="PANTHER" id="PTHR10000:SF8">
    <property type="entry name" value="HAD SUPERFAMILY HYDROLASE-LIKE, TYPE 3"/>
    <property type="match status" value="1"/>
</dbReference>
<organism evidence="1 2">
    <name type="scientific">Catenulispora pinistramenti</name>
    <dbReference type="NCBI Taxonomy" id="2705254"/>
    <lineage>
        <taxon>Bacteria</taxon>
        <taxon>Bacillati</taxon>
        <taxon>Actinomycetota</taxon>
        <taxon>Actinomycetes</taxon>
        <taxon>Catenulisporales</taxon>
        <taxon>Catenulisporaceae</taxon>
        <taxon>Catenulispora</taxon>
    </lineage>
</organism>
<dbReference type="InterPro" id="IPR023214">
    <property type="entry name" value="HAD_sf"/>
</dbReference>
<dbReference type="InterPro" id="IPR043169">
    <property type="entry name" value="PMM_cap"/>
</dbReference>
<evidence type="ECO:0000313" key="2">
    <source>
        <dbReference type="Proteomes" id="UP000730482"/>
    </source>
</evidence>
<name>A0ABS5L3R2_9ACTN</name>
<keyword evidence="2" id="KW-1185">Reference proteome</keyword>
<dbReference type="SFLD" id="SFLDG01140">
    <property type="entry name" value="C2.B:_Phosphomannomutase_and_P"/>
    <property type="match status" value="1"/>
</dbReference>
<gene>
    <name evidence="1" type="ORF">KGQ19_39470</name>
</gene>
<sequence>MTSHDPDARVLAFDLDGTLAESKSAITPRMAGLLVRLLDEVQVCIISGGAFPQFQAQVLDHLRAAPEQLARLNLMPTNGTRYYLYRDSAWREIYAEDLPEETKREVIDVLTEGAKTLGLWEQDTWGDIVEDRGSQITFSALGQQAPVAAKTAWDPDGSKKERLRSWAAERLPGLEVRSGGSTSIDVTAQGIDKAYGMRKLMAELHVGMGDILFAGDRLDPQGNDHPVEAMGIRSVAVKGWQDTADFVERWLES</sequence>
<dbReference type="NCBIfam" id="TIGR01484">
    <property type="entry name" value="HAD-SF-IIB"/>
    <property type="match status" value="1"/>
</dbReference>
<dbReference type="SUPFAM" id="SSF56784">
    <property type="entry name" value="HAD-like"/>
    <property type="match status" value="1"/>
</dbReference>
<dbReference type="InterPro" id="IPR036412">
    <property type="entry name" value="HAD-like_sf"/>
</dbReference>
<dbReference type="SFLD" id="SFLDS00003">
    <property type="entry name" value="Haloacid_Dehalogenase"/>
    <property type="match status" value="1"/>
</dbReference>
<keyword evidence="1" id="KW-0378">Hydrolase</keyword>
<evidence type="ECO:0000313" key="1">
    <source>
        <dbReference type="EMBL" id="MBS2552951.1"/>
    </source>
</evidence>
<dbReference type="Gene3D" id="3.40.50.1000">
    <property type="entry name" value="HAD superfamily/HAD-like"/>
    <property type="match status" value="1"/>
</dbReference>
<reference evidence="1 2" key="1">
    <citation type="submission" date="2020-02" db="EMBL/GenBank/DDBJ databases">
        <title>Acidophilic actinobacteria isolated from forest soil.</title>
        <authorList>
            <person name="Golinska P."/>
        </authorList>
    </citation>
    <scope>NUCLEOTIDE SEQUENCE [LARGE SCALE GENOMIC DNA]</scope>
    <source>
        <strain evidence="1 2">NL8</strain>
    </source>
</reference>
<dbReference type="PANTHER" id="PTHR10000">
    <property type="entry name" value="PHOSPHOSERINE PHOSPHATASE"/>
    <property type="match status" value="1"/>
</dbReference>
<proteinExistence type="predicted"/>
<dbReference type="EMBL" id="JAAFYZ010000222">
    <property type="protein sequence ID" value="MBS2552951.1"/>
    <property type="molecule type" value="Genomic_DNA"/>
</dbReference>